<feature type="binding site" evidence="5">
    <location>
        <position position="96"/>
    </location>
    <ligand>
        <name>[4Fe-4S] cluster</name>
        <dbReference type="ChEBI" id="CHEBI:49883"/>
        <note>4Fe-4S-S-AdoMet</note>
    </ligand>
</feature>
<reference evidence="7 8" key="1">
    <citation type="submission" date="2019-08" db="EMBL/GenBank/DDBJ databases">
        <authorList>
            <person name="Chen S.-C."/>
            <person name="Lai M.-C."/>
            <person name="You Y.-T."/>
        </authorList>
    </citation>
    <scope>NUCLEOTIDE SEQUENCE [LARGE SCALE GENOMIC DNA]</scope>
    <source>
        <strain evidence="7 8">P2F9704a</strain>
    </source>
</reference>
<name>A0ABD4TNK8_9EURY</name>
<proteinExistence type="predicted"/>
<keyword evidence="2 5" id="KW-0479">Metal-binding</keyword>
<dbReference type="AlphaFoldDB" id="A0ABD4TNK8"/>
<comment type="cofactor">
    <cofactor evidence="5">
        <name>[4Fe-4S] cluster</name>
        <dbReference type="ChEBI" id="CHEBI:49883"/>
    </cofactor>
    <text evidence="5">Binds 1 [4Fe-4S] cluster. The cluster is coordinated with 3 cysteines and an exchangeable S-adenosyl-L-methionine.</text>
</comment>
<keyword evidence="4 5" id="KW-0411">Iron-sulfur</keyword>
<feature type="domain" description="Radical SAM core" evidence="6">
    <location>
        <begin position="87"/>
        <end position="218"/>
    </location>
</feature>
<dbReference type="RefSeq" id="WP_255332834.1">
    <property type="nucleotide sequence ID" value="NZ_VOTZ01000015.1"/>
</dbReference>
<sequence>MPNTKPTQEQIVPRYPDLHAEDILLDRADAANKILSDCTLCPHRCHVDRTVGETGFCRTGSELIVSSFAPHFGEEAPLVGRRGSGTIFFTNCNLRCIFCQNYEISQCGRGFQVQAEDLAEIMLRLQERGCHNINLVSPSHQVPGILRAIDIATGRGLRIPIVYNTGGYDSVDTLRLLDGVIDIYMPDVKYGSNGIAHALSGAPDYVNRMKEALHEMHRQVGDLIIQDGVAERGMIIRHLVIPGGLAGTDEVMQFIAEELSTSSYVNIMPQYRPAWKVSEMTIGFDVLKRRITKAEFDDAIAIAQRYGLFRDLE</sequence>
<protein>
    <submittedName>
        <fullName evidence="7">Radical SAM protein</fullName>
    </submittedName>
</protein>
<evidence type="ECO:0000256" key="2">
    <source>
        <dbReference type="ARBA" id="ARBA00022723"/>
    </source>
</evidence>
<dbReference type="InterPro" id="IPR058240">
    <property type="entry name" value="rSAM_sf"/>
</dbReference>
<feature type="binding site" evidence="5">
    <location>
        <position position="99"/>
    </location>
    <ligand>
        <name>[4Fe-4S] cluster</name>
        <dbReference type="ChEBI" id="CHEBI:49883"/>
        <note>4Fe-4S-S-AdoMet</note>
    </ligand>
</feature>
<feature type="binding site" evidence="5">
    <location>
        <position position="92"/>
    </location>
    <ligand>
        <name>[4Fe-4S] cluster</name>
        <dbReference type="ChEBI" id="CHEBI:49883"/>
        <note>4Fe-4S-S-AdoMet</note>
    </ligand>
</feature>
<comment type="caution">
    <text evidence="7">The sequence shown here is derived from an EMBL/GenBank/DDBJ whole genome shotgun (WGS) entry which is preliminary data.</text>
</comment>
<organism evidence="7 8">
    <name type="scientific">Methanocalculus taiwanensis</name>
    <dbReference type="NCBI Taxonomy" id="106207"/>
    <lineage>
        <taxon>Archaea</taxon>
        <taxon>Methanobacteriati</taxon>
        <taxon>Methanobacteriota</taxon>
        <taxon>Stenosarchaea group</taxon>
        <taxon>Methanomicrobia</taxon>
        <taxon>Methanomicrobiales</taxon>
        <taxon>Methanocalculaceae</taxon>
        <taxon>Methanocalculus</taxon>
    </lineage>
</organism>
<gene>
    <name evidence="7" type="ORF">FTO68_07785</name>
</gene>
<keyword evidence="3 5" id="KW-0408">Iron</keyword>
<evidence type="ECO:0000259" key="6">
    <source>
        <dbReference type="Pfam" id="PF04055"/>
    </source>
</evidence>
<dbReference type="PANTHER" id="PTHR43075">
    <property type="entry name" value="FORMATE LYASE ACTIVATING ENZYME, PUTATIVE (AFU_ORTHOLOGUE AFUA_2G15630)-RELATED"/>
    <property type="match status" value="1"/>
</dbReference>
<dbReference type="Proteomes" id="UP001524383">
    <property type="component" value="Unassembled WGS sequence"/>
</dbReference>
<keyword evidence="1 5" id="KW-0949">S-adenosyl-L-methionine</keyword>
<dbReference type="SUPFAM" id="SSF102114">
    <property type="entry name" value="Radical SAM enzymes"/>
    <property type="match status" value="1"/>
</dbReference>
<evidence type="ECO:0000256" key="3">
    <source>
        <dbReference type="ARBA" id="ARBA00023004"/>
    </source>
</evidence>
<evidence type="ECO:0000256" key="4">
    <source>
        <dbReference type="ARBA" id="ARBA00023014"/>
    </source>
</evidence>
<dbReference type="InterPro" id="IPR007197">
    <property type="entry name" value="rSAM"/>
</dbReference>
<accession>A0ABD4TNK8</accession>
<evidence type="ECO:0000313" key="8">
    <source>
        <dbReference type="Proteomes" id="UP001524383"/>
    </source>
</evidence>
<dbReference type="PANTHER" id="PTHR43075:SF1">
    <property type="entry name" value="FORMATE LYASE ACTIVATING ENZYME, PUTATIVE (AFU_ORTHOLOGUE AFUA_2G15630)-RELATED"/>
    <property type="match status" value="1"/>
</dbReference>
<dbReference type="InterPro" id="IPR013785">
    <property type="entry name" value="Aldolase_TIM"/>
</dbReference>
<evidence type="ECO:0000256" key="1">
    <source>
        <dbReference type="ARBA" id="ARBA00022691"/>
    </source>
</evidence>
<dbReference type="CDD" id="cd01335">
    <property type="entry name" value="Radical_SAM"/>
    <property type="match status" value="1"/>
</dbReference>
<dbReference type="GO" id="GO:0046872">
    <property type="term" value="F:metal ion binding"/>
    <property type="evidence" value="ECO:0007669"/>
    <property type="project" value="UniProtKB-KW"/>
</dbReference>
<evidence type="ECO:0000313" key="7">
    <source>
        <dbReference type="EMBL" id="MCQ1538880.1"/>
    </source>
</evidence>
<dbReference type="GO" id="GO:0051536">
    <property type="term" value="F:iron-sulfur cluster binding"/>
    <property type="evidence" value="ECO:0007669"/>
    <property type="project" value="UniProtKB-KW"/>
</dbReference>
<keyword evidence="8" id="KW-1185">Reference proteome</keyword>
<dbReference type="InterPro" id="IPR040085">
    <property type="entry name" value="MJ0674-like"/>
</dbReference>
<dbReference type="SFLD" id="SFLDG01099">
    <property type="entry name" value="Uncharacterised_Radical_SAM_Su"/>
    <property type="match status" value="1"/>
</dbReference>
<dbReference type="EMBL" id="VOTZ01000015">
    <property type="protein sequence ID" value="MCQ1538880.1"/>
    <property type="molecule type" value="Genomic_DNA"/>
</dbReference>
<dbReference type="PIRSF" id="PIRSF004869">
    <property type="entry name" value="PflX_prd"/>
    <property type="match status" value="1"/>
</dbReference>
<dbReference type="Gene3D" id="3.20.20.70">
    <property type="entry name" value="Aldolase class I"/>
    <property type="match status" value="1"/>
</dbReference>
<evidence type="ECO:0000256" key="5">
    <source>
        <dbReference type="PIRSR" id="PIRSR004869-50"/>
    </source>
</evidence>
<dbReference type="Pfam" id="PF04055">
    <property type="entry name" value="Radical_SAM"/>
    <property type="match status" value="1"/>
</dbReference>
<dbReference type="InterPro" id="IPR016431">
    <property type="entry name" value="Pyrv-formate_lyase-activ_prd"/>
</dbReference>
<dbReference type="SFLD" id="SFLDS00029">
    <property type="entry name" value="Radical_SAM"/>
    <property type="match status" value="1"/>
</dbReference>